<dbReference type="SUPFAM" id="SSF50346">
    <property type="entry name" value="PRC-barrel domain"/>
    <property type="match status" value="1"/>
</dbReference>
<name>A0ABW3E0E0_9ACTN</name>
<feature type="non-terminal residue" evidence="3">
    <location>
        <position position="154"/>
    </location>
</feature>
<reference evidence="4" key="1">
    <citation type="journal article" date="2019" name="Int. J. Syst. Evol. Microbiol.">
        <title>The Global Catalogue of Microorganisms (GCM) 10K type strain sequencing project: providing services to taxonomists for standard genome sequencing and annotation.</title>
        <authorList>
            <consortium name="The Broad Institute Genomics Platform"/>
            <consortium name="The Broad Institute Genome Sequencing Center for Infectious Disease"/>
            <person name="Wu L."/>
            <person name="Ma J."/>
        </authorList>
    </citation>
    <scope>NUCLEOTIDE SEQUENCE [LARGE SCALE GENOMIC DNA]</scope>
    <source>
        <strain evidence="4">CCUG 62974</strain>
    </source>
</reference>
<feature type="domain" description="SH3" evidence="2">
    <location>
        <begin position="86"/>
        <end position="153"/>
    </location>
</feature>
<evidence type="ECO:0000313" key="4">
    <source>
        <dbReference type="Proteomes" id="UP001597024"/>
    </source>
</evidence>
<dbReference type="InterPro" id="IPR027275">
    <property type="entry name" value="PRC-brl_dom"/>
</dbReference>
<feature type="domain" description="PRC-barrel" evidence="1">
    <location>
        <begin position="3"/>
        <end position="62"/>
    </location>
</feature>
<dbReference type="InterPro" id="IPR058838">
    <property type="entry name" value="SH3_actinomycetes"/>
</dbReference>
<protein>
    <submittedName>
        <fullName evidence="3">PRC-barrel domain-containing protein</fullName>
    </submittedName>
</protein>
<sequence length="154" mass="16985">MKIFIARLAGTPVFDPVGDQIGRVRDVVVAFAGAAPPRVHGLVVEVQPRRRVFLPITRVRGIEAGSVVFSGQINVRRFEQRATESLVIGQMLDLEAQVEGERMTVLDLAMEQTRRAEWLITKVAVVRVGQGLGLRRRGPARIVDWSEVSGFSAV</sequence>
<evidence type="ECO:0000313" key="3">
    <source>
        <dbReference type="EMBL" id="MFD0889548.1"/>
    </source>
</evidence>
<keyword evidence="4" id="KW-1185">Reference proteome</keyword>
<dbReference type="InterPro" id="IPR011033">
    <property type="entry name" value="PRC_barrel-like_sf"/>
</dbReference>
<dbReference type="EMBL" id="JBHTHX010001894">
    <property type="protein sequence ID" value="MFD0889548.1"/>
    <property type="molecule type" value="Genomic_DNA"/>
</dbReference>
<evidence type="ECO:0000259" key="2">
    <source>
        <dbReference type="Pfam" id="PF26205"/>
    </source>
</evidence>
<proteinExistence type="predicted"/>
<evidence type="ECO:0000259" key="1">
    <source>
        <dbReference type="Pfam" id="PF05239"/>
    </source>
</evidence>
<dbReference type="Pfam" id="PF26205">
    <property type="entry name" value="SH3_actinomycetes"/>
    <property type="match status" value="1"/>
</dbReference>
<dbReference type="Proteomes" id="UP001597024">
    <property type="component" value="Unassembled WGS sequence"/>
</dbReference>
<dbReference type="Pfam" id="PF05239">
    <property type="entry name" value="PRC"/>
    <property type="match status" value="1"/>
</dbReference>
<comment type="caution">
    <text evidence="3">The sequence shown here is derived from an EMBL/GenBank/DDBJ whole genome shotgun (WGS) entry which is preliminary data.</text>
</comment>
<gene>
    <name evidence="3" type="ORF">ACFQ08_33855</name>
</gene>
<accession>A0ABW3E0E0</accession>
<organism evidence="3 4">
    <name type="scientific">Streptosporangium algeriense</name>
    <dbReference type="NCBI Taxonomy" id="1682748"/>
    <lineage>
        <taxon>Bacteria</taxon>
        <taxon>Bacillati</taxon>
        <taxon>Actinomycetota</taxon>
        <taxon>Actinomycetes</taxon>
        <taxon>Streptosporangiales</taxon>
        <taxon>Streptosporangiaceae</taxon>
        <taxon>Streptosporangium</taxon>
    </lineage>
</organism>